<proteinExistence type="inferred from homology"/>
<feature type="transmembrane region" description="Helical" evidence="6">
    <location>
        <begin position="47"/>
        <end position="64"/>
    </location>
</feature>
<feature type="domain" description="GtrA/DPMS transmembrane" evidence="7">
    <location>
        <begin position="15"/>
        <end position="135"/>
    </location>
</feature>
<protein>
    <submittedName>
        <fullName evidence="8">GtrA-like protein</fullName>
    </submittedName>
</protein>
<keyword evidence="5 6" id="KW-0472">Membrane</keyword>
<dbReference type="Proteomes" id="UP000095485">
    <property type="component" value="Unassembled WGS sequence"/>
</dbReference>
<dbReference type="GeneID" id="96227789"/>
<name>A0A174KQD5_9FIRM</name>
<dbReference type="GO" id="GO:0000271">
    <property type="term" value="P:polysaccharide biosynthetic process"/>
    <property type="evidence" value="ECO:0007669"/>
    <property type="project" value="InterPro"/>
</dbReference>
<evidence type="ECO:0000313" key="9">
    <source>
        <dbReference type="Proteomes" id="UP000095485"/>
    </source>
</evidence>
<gene>
    <name evidence="8" type="ORF">ERS852526_00484</name>
</gene>
<evidence type="ECO:0000256" key="6">
    <source>
        <dbReference type="SAM" id="Phobius"/>
    </source>
</evidence>
<organism evidence="8 9">
    <name type="scientific">Dorea longicatena</name>
    <dbReference type="NCBI Taxonomy" id="88431"/>
    <lineage>
        <taxon>Bacteria</taxon>
        <taxon>Bacillati</taxon>
        <taxon>Bacillota</taxon>
        <taxon>Clostridia</taxon>
        <taxon>Lachnospirales</taxon>
        <taxon>Lachnospiraceae</taxon>
        <taxon>Dorea</taxon>
    </lineage>
</organism>
<sequence>MKEKIKNMLDITFWKFVLVGIVNTLVGTGVMFAAYNLLHLSYWVSSASNYVVGSIVSYFLNKYFTFQNKEKSWKQLGMFVINITICYLLAYGMAKPVVSWILHNQSKSVQENLSMLVGMGAFVVFNYGGQRLVVFKK</sequence>
<dbReference type="OrthoDB" id="9812049at2"/>
<dbReference type="EMBL" id="CZAY01000003">
    <property type="protein sequence ID" value="CUP12656.1"/>
    <property type="molecule type" value="Genomic_DNA"/>
</dbReference>
<evidence type="ECO:0000256" key="1">
    <source>
        <dbReference type="ARBA" id="ARBA00004141"/>
    </source>
</evidence>
<evidence type="ECO:0000256" key="3">
    <source>
        <dbReference type="ARBA" id="ARBA00022692"/>
    </source>
</evidence>
<comment type="similarity">
    <text evidence="2">Belongs to the GtrA family.</text>
</comment>
<accession>A0A174KQD5</accession>
<dbReference type="PANTHER" id="PTHR38459:SF1">
    <property type="entry name" value="PROPHAGE BACTOPRENOL-LINKED GLUCOSE TRANSLOCASE HOMOLOG"/>
    <property type="match status" value="1"/>
</dbReference>
<feature type="transmembrane region" description="Helical" evidence="6">
    <location>
        <begin position="12"/>
        <end position="35"/>
    </location>
</feature>
<feature type="transmembrane region" description="Helical" evidence="6">
    <location>
        <begin position="114"/>
        <end position="134"/>
    </location>
</feature>
<dbReference type="STRING" id="88431.ERS852423_02182"/>
<keyword evidence="3 6" id="KW-0812">Transmembrane</keyword>
<dbReference type="RefSeq" id="WP_055281672.1">
    <property type="nucleotide sequence ID" value="NZ_CZAY01000003.1"/>
</dbReference>
<dbReference type="InterPro" id="IPR007267">
    <property type="entry name" value="GtrA_DPMS_TM"/>
</dbReference>
<keyword evidence="4 6" id="KW-1133">Transmembrane helix</keyword>
<dbReference type="PANTHER" id="PTHR38459">
    <property type="entry name" value="PROPHAGE BACTOPRENOL-LINKED GLUCOSE TRANSLOCASE HOMOLOG"/>
    <property type="match status" value="1"/>
</dbReference>
<evidence type="ECO:0000256" key="4">
    <source>
        <dbReference type="ARBA" id="ARBA00022989"/>
    </source>
</evidence>
<dbReference type="GO" id="GO:0005886">
    <property type="term" value="C:plasma membrane"/>
    <property type="evidence" value="ECO:0007669"/>
    <property type="project" value="TreeGrafter"/>
</dbReference>
<dbReference type="AlphaFoldDB" id="A0A174KQD5"/>
<feature type="transmembrane region" description="Helical" evidence="6">
    <location>
        <begin position="76"/>
        <end position="94"/>
    </location>
</feature>
<evidence type="ECO:0000256" key="5">
    <source>
        <dbReference type="ARBA" id="ARBA00023136"/>
    </source>
</evidence>
<evidence type="ECO:0000259" key="7">
    <source>
        <dbReference type="Pfam" id="PF04138"/>
    </source>
</evidence>
<reference evidence="8 9" key="1">
    <citation type="submission" date="2015-09" db="EMBL/GenBank/DDBJ databases">
        <authorList>
            <consortium name="Pathogen Informatics"/>
        </authorList>
    </citation>
    <scope>NUCLEOTIDE SEQUENCE [LARGE SCALE GENOMIC DNA]</scope>
    <source>
        <strain evidence="8 9">2789STDY5834914</strain>
    </source>
</reference>
<dbReference type="InterPro" id="IPR051401">
    <property type="entry name" value="GtrA_CellWall_Glycosyl"/>
</dbReference>
<comment type="subcellular location">
    <subcellularLocation>
        <location evidence="1">Membrane</location>
        <topology evidence="1">Multi-pass membrane protein</topology>
    </subcellularLocation>
</comment>
<evidence type="ECO:0000313" key="8">
    <source>
        <dbReference type="EMBL" id="CUP12656.1"/>
    </source>
</evidence>
<dbReference type="Pfam" id="PF04138">
    <property type="entry name" value="GtrA_DPMS_TM"/>
    <property type="match status" value="1"/>
</dbReference>
<evidence type="ECO:0000256" key="2">
    <source>
        <dbReference type="ARBA" id="ARBA00009399"/>
    </source>
</evidence>